<dbReference type="InterPro" id="IPR018108">
    <property type="entry name" value="MCP_transmembrane"/>
</dbReference>
<dbReference type="AlphaFoldDB" id="A0A1Q9F6F3"/>
<evidence type="ECO:0000256" key="2">
    <source>
        <dbReference type="ARBA" id="ARBA00022692"/>
    </source>
</evidence>
<protein>
    <submittedName>
        <fullName evidence="5">Mitochondrial coenzyme A transporter SLC25A42</fullName>
    </submittedName>
</protein>
<evidence type="ECO:0000313" key="6">
    <source>
        <dbReference type="Proteomes" id="UP000186817"/>
    </source>
</evidence>
<name>A0A1Q9F6F3_SYMMI</name>
<dbReference type="GO" id="GO:0016020">
    <property type="term" value="C:membrane"/>
    <property type="evidence" value="ECO:0007669"/>
    <property type="project" value="UniProtKB-SubCell"/>
</dbReference>
<keyword evidence="6" id="KW-1185">Reference proteome</keyword>
<reference evidence="5 6" key="1">
    <citation type="submission" date="2016-02" db="EMBL/GenBank/DDBJ databases">
        <title>Genome analysis of coral dinoflagellate symbionts highlights evolutionary adaptations to a symbiotic lifestyle.</title>
        <authorList>
            <person name="Aranda M."/>
            <person name="Li Y."/>
            <person name="Liew Y.J."/>
            <person name="Baumgarten S."/>
            <person name="Simakov O."/>
            <person name="Wilson M."/>
            <person name="Piel J."/>
            <person name="Ashoor H."/>
            <person name="Bougouffa S."/>
            <person name="Bajic V.B."/>
            <person name="Ryu T."/>
            <person name="Ravasi T."/>
            <person name="Bayer T."/>
            <person name="Micklem G."/>
            <person name="Kim H."/>
            <person name="Bhak J."/>
            <person name="Lajeunesse T.C."/>
            <person name="Voolstra C.R."/>
        </authorList>
    </citation>
    <scope>NUCLEOTIDE SEQUENCE [LARGE SCALE GENOMIC DNA]</scope>
    <source>
        <strain evidence="5 6">CCMP2467</strain>
    </source>
</reference>
<dbReference type="Pfam" id="PF00153">
    <property type="entry name" value="Mito_carr"/>
    <property type="match status" value="2"/>
</dbReference>
<comment type="caution">
    <text evidence="5">The sequence shown here is derived from an EMBL/GenBank/DDBJ whole genome shotgun (WGS) entry which is preliminary data.</text>
</comment>
<accession>A0A1Q9F6F3</accession>
<comment type="subcellular location">
    <subcellularLocation>
        <location evidence="1">Membrane</location>
        <topology evidence="1">Multi-pass membrane protein</topology>
    </subcellularLocation>
</comment>
<proteinExistence type="predicted"/>
<dbReference type="Gene3D" id="1.50.40.10">
    <property type="entry name" value="Mitochondrial carrier domain"/>
    <property type="match status" value="2"/>
</dbReference>
<dbReference type="SUPFAM" id="SSF103506">
    <property type="entry name" value="Mitochondrial carrier"/>
    <property type="match status" value="2"/>
</dbReference>
<keyword evidence="3" id="KW-0677">Repeat</keyword>
<organism evidence="5 6">
    <name type="scientific">Symbiodinium microadriaticum</name>
    <name type="common">Dinoflagellate</name>
    <name type="synonym">Zooxanthella microadriatica</name>
    <dbReference type="NCBI Taxonomy" id="2951"/>
    <lineage>
        <taxon>Eukaryota</taxon>
        <taxon>Sar</taxon>
        <taxon>Alveolata</taxon>
        <taxon>Dinophyceae</taxon>
        <taxon>Suessiales</taxon>
        <taxon>Symbiodiniaceae</taxon>
        <taxon>Symbiodinium</taxon>
    </lineage>
</organism>
<evidence type="ECO:0000256" key="1">
    <source>
        <dbReference type="ARBA" id="ARBA00004141"/>
    </source>
</evidence>
<evidence type="ECO:0000313" key="5">
    <source>
        <dbReference type="EMBL" id="OLQ15256.1"/>
    </source>
</evidence>
<dbReference type="Proteomes" id="UP000186817">
    <property type="component" value="Unassembled WGS sequence"/>
</dbReference>
<dbReference type="InterPro" id="IPR023395">
    <property type="entry name" value="MCP_dom_sf"/>
</dbReference>
<sequence length="947" mass="106693">MRHPSILCPVHPPLIKRLLIYRASSNTFQDLDTYSKSESQNLKLQAGLSFMAYETLKAQVANEGEVELRPHVRLLCGACAGIFAQSTTYPLDIVRRRMQVHPELYKSCPALPRQNPMNSQKVDRRIEKICLIPWKLSEIWFLKGAGGSKGQSRTTIFELLYSWSEYRLPKLQGPLRGKAGGPYAAMELQRLALLGSLGAAYLNGTILGWDCDSPIFDEIWETASRVLDHTLKASDNVNHLRWTSHASQDRCPIAVAVSRIVHCILTFQRDWHGDIPKLLARPIHMLHIPFSWELQLLLQPKLLLPETPTSRKWHLLFLEGLGQLSDMLCLGDVKPNYTQYCQENPWTEGCDRHLPSCNGQARWPASTEQLYQCGLLKGARGWQCIHRRLPTANSLLELLVPSQSSWWYALKHALARHIWRGTRGQKAKPLSSCSKALPKQYLPAALCPAGSNLAPLDGYVAQTEVIPGRLEAVIFAATVQELKGCGVEVELHLQVTELQAPVRLAPCEVIACREQCATWEASHYLRFACHVSLNDTDVEYKALGATGSGHITEPTLHTVIRCRFPYAVLPEWLGGSWNRTGWNLELHELDGVFHTPIPLQMCPYSRPEPGERNIALCLRPTIDAGKIKQLTADWLAYHRMMGADHVFIPDMDGSVESLLMEDMPAGRLLRQGRLTYVKDVHKRFGRRVAGLNGVIWSSFSAPVCVESLAANHCLALARSAGFEWFVFLRGLDKFLHSDLDMQPGMLRRFLNRAPPAFQILRRHCGGRDREALQQGTDVNVSSVPPVFSQFRLCEPLQLSVEDPMRDVSWVPAMRTSATDLILPNMPVIFNRSYAGSVPGIPVHILRAQHYVRAFEESGEREERKHSKELDEDSRFTELEHGMEWAVVEVSYGKARRNEIHAFSQIYHTEGLVRGLFKGVSMNWIKGPVAVGVSFTVNDLLKSKLGHH</sequence>
<keyword evidence="2" id="KW-0812">Transmembrane</keyword>
<keyword evidence="4" id="KW-0472">Membrane</keyword>
<dbReference type="EMBL" id="LSRX01000005">
    <property type="protein sequence ID" value="OLQ15256.1"/>
    <property type="molecule type" value="Genomic_DNA"/>
</dbReference>
<dbReference type="OMA" id="PCEVIAC"/>
<evidence type="ECO:0000256" key="3">
    <source>
        <dbReference type="ARBA" id="ARBA00022737"/>
    </source>
</evidence>
<evidence type="ECO:0000256" key="4">
    <source>
        <dbReference type="ARBA" id="ARBA00023136"/>
    </source>
</evidence>
<gene>
    <name evidence="5" type="primary">slc25a42</name>
    <name evidence="5" type="ORF">AK812_SmicGene517</name>
</gene>
<dbReference type="PANTHER" id="PTHR24089">
    <property type="entry name" value="SOLUTE CARRIER FAMILY 25"/>
    <property type="match status" value="1"/>
</dbReference>
<dbReference type="OrthoDB" id="407784at2759"/>